<proteinExistence type="predicted"/>
<dbReference type="EMBL" id="HBUF01607587">
    <property type="protein sequence ID" value="CAG6777895.1"/>
    <property type="molecule type" value="Transcribed_RNA"/>
</dbReference>
<evidence type="ECO:0000256" key="1">
    <source>
        <dbReference type="SAM" id="Phobius"/>
    </source>
</evidence>
<accession>A0A8D9B725</accession>
<protein>
    <submittedName>
        <fullName evidence="2">Uncharacterized protein</fullName>
    </submittedName>
</protein>
<evidence type="ECO:0000313" key="2">
    <source>
        <dbReference type="EMBL" id="CAG6777887.1"/>
    </source>
</evidence>
<dbReference type="EMBL" id="HBUF01607586">
    <property type="protein sequence ID" value="CAG6777891.1"/>
    <property type="molecule type" value="Transcribed_RNA"/>
</dbReference>
<dbReference type="EMBL" id="HBUF01341884">
    <property type="protein sequence ID" value="CAG6704707.1"/>
    <property type="molecule type" value="Transcribed_RNA"/>
</dbReference>
<name>A0A8D9B725_9HEMI</name>
<organism evidence="2">
    <name type="scientific">Cacopsylla melanoneura</name>
    <dbReference type="NCBI Taxonomy" id="428564"/>
    <lineage>
        <taxon>Eukaryota</taxon>
        <taxon>Metazoa</taxon>
        <taxon>Ecdysozoa</taxon>
        <taxon>Arthropoda</taxon>
        <taxon>Hexapoda</taxon>
        <taxon>Insecta</taxon>
        <taxon>Pterygota</taxon>
        <taxon>Neoptera</taxon>
        <taxon>Paraneoptera</taxon>
        <taxon>Hemiptera</taxon>
        <taxon>Sternorrhyncha</taxon>
        <taxon>Psylloidea</taxon>
        <taxon>Psyllidae</taxon>
        <taxon>Psyllinae</taxon>
        <taxon>Cacopsylla</taxon>
    </lineage>
</organism>
<keyword evidence="1" id="KW-0812">Transmembrane</keyword>
<dbReference type="AlphaFoldDB" id="A0A8D9B725"/>
<keyword evidence="1" id="KW-1133">Transmembrane helix</keyword>
<reference evidence="2" key="1">
    <citation type="submission" date="2021-05" db="EMBL/GenBank/DDBJ databases">
        <authorList>
            <person name="Alioto T."/>
            <person name="Alioto T."/>
            <person name="Gomez Garrido J."/>
        </authorList>
    </citation>
    <scope>NUCLEOTIDE SEQUENCE</scope>
</reference>
<keyword evidence="1" id="KW-0472">Membrane</keyword>
<dbReference type="EMBL" id="HBUF01341883">
    <property type="protein sequence ID" value="CAG6704706.1"/>
    <property type="molecule type" value="Transcribed_RNA"/>
</dbReference>
<sequence length="128" mass="14811">MAFHCVRHSKLVHLFQFYSLFYCGCFSRPAAKSGVFPLRRFLLALIPRFIKKKMDLKSFVSVFLVILAMLISFEIEASPTHVNGMEETVGNYVGYEAYDPTGYLNQKQATLNWMSPPDPNYTKIYLRK</sequence>
<dbReference type="EMBL" id="HBUF01607585">
    <property type="protein sequence ID" value="CAG6777887.1"/>
    <property type="molecule type" value="Transcribed_RNA"/>
</dbReference>
<feature type="transmembrane region" description="Helical" evidence="1">
    <location>
        <begin position="56"/>
        <end position="73"/>
    </location>
</feature>
<dbReference type="EMBL" id="HBUF01304511">
    <property type="protein sequence ID" value="CAG6691740.1"/>
    <property type="molecule type" value="Transcribed_RNA"/>
</dbReference>